<gene>
    <name evidence="1" type="ORF">PoB_006856900</name>
</gene>
<organism evidence="1 2">
    <name type="scientific">Plakobranchus ocellatus</name>
    <dbReference type="NCBI Taxonomy" id="259542"/>
    <lineage>
        <taxon>Eukaryota</taxon>
        <taxon>Metazoa</taxon>
        <taxon>Spiralia</taxon>
        <taxon>Lophotrochozoa</taxon>
        <taxon>Mollusca</taxon>
        <taxon>Gastropoda</taxon>
        <taxon>Heterobranchia</taxon>
        <taxon>Euthyneura</taxon>
        <taxon>Panpulmonata</taxon>
        <taxon>Sacoglossa</taxon>
        <taxon>Placobranchoidea</taxon>
        <taxon>Plakobranchidae</taxon>
        <taxon>Plakobranchus</taxon>
    </lineage>
</organism>
<keyword evidence="2" id="KW-1185">Reference proteome</keyword>
<proteinExistence type="predicted"/>
<comment type="caution">
    <text evidence="1">The sequence shown here is derived from an EMBL/GenBank/DDBJ whole genome shotgun (WGS) entry which is preliminary data.</text>
</comment>
<accession>A0AAV4DCY5</accession>
<name>A0AAV4DCY5_9GAST</name>
<evidence type="ECO:0000313" key="2">
    <source>
        <dbReference type="Proteomes" id="UP000735302"/>
    </source>
</evidence>
<protein>
    <submittedName>
        <fullName evidence="1">Uncharacterized protein</fullName>
    </submittedName>
</protein>
<reference evidence="1 2" key="1">
    <citation type="journal article" date="2021" name="Elife">
        <title>Chloroplast acquisition without the gene transfer in kleptoplastic sea slugs, Plakobranchus ocellatus.</title>
        <authorList>
            <person name="Maeda T."/>
            <person name="Takahashi S."/>
            <person name="Yoshida T."/>
            <person name="Shimamura S."/>
            <person name="Takaki Y."/>
            <person name="Nagai Y."/>
            <person name="Toyoda A."/>
            <person name="Suzuki Y."/>
            <person name="Arimoto A."/>
            <person name="Ishii H."/>
            <person name="Satoh N."/>
            <person name="Nishiyama T."/>
            <person name="Hasebe M."/>
            <person name="Maruyama T."/>
            <person name="Minagawa J."/>
            <person name="Obokata J."/>
            <person name="Shigenobu S."/>
        </authorList>
    </citation>
    <scope>NUCLEOTIDE SEQUENCE [LARGE SCALE GENOMIC DNA]</scope>
</reference>
<dbReference type="EMBL" id="BLXT01007741">
    <property type="protein sequence ID" value="GFO42064.1"/>
    <property type="molecule type" value="Genomic_DNA"/>
</dbReference>
<sequence>MINLAIAKFLSDGFPKCFQMSISARESKSPKSCCTGINKKVLKPLMWGLARTIMPETSFLNTSSLEMKLGYTYETCCSTQKTWTLA</sequence>
<evidence type="ECO:0000313" key="1">
    <source>
        <dbReference type="EMBL" id="GFO42064.1"/>
    </source>
</evidence>
<dbReference type="AlphaFoldDB" id="A0AAV4DCY5"/>
<dbReference type="Proteomes" id="UP000735302">
    <property type="component" value="Unassembled WGS sequence"/>
</dbReference>